<dbReference type="InterPro" id="IPR015257">
    <property type="entry name" value="Maf1"/>
</dbReference>
<feature type="region of interest" description="Disordered" evidence="1">
    <location>
        <begin position="207"/>
        <end position="289"/>
    </location>
</feature>
<sequence>MKFLDYPELESLSNTLTFESAECKVFTRLEAYSCKAVTKEKRLFKALESAYQQTASTSPQDYLEGALDSPFGRLDQPAARKTLFLLISLLNGVFPDHDFSQVNPADFRREVSPAMVLHSLSTTLHSLRNGSGGGPRSYSTFTGSFDDTEQIAARFATSHPSSSAGSPPTRPFGAIDGATHAGLASLFDDIMDIRECEVYTFHPDMDSDPHACPEPDEEGSGFFDSGNAYYDDADDSTGAYATSEGPQTPRTPGRSAQRGETDQRRRGDFASSSLTSASSMGATTDEDEDIDGIGGLLWSTYAFFYNRRLKRVLFVSVWSR</sequence>
<dbReference type="PANTHER" id="PTHR22504">
    <property type="entry name" value="REPRESSOR OF RNA POLYMERASE III TRANSCRIPTION MAF1"/>
    <property type="match status" value="1"/>
</dbReference>
<dbReference type="Pfam" id="PF09174">
    <property type="entry name" value="Maf1"/>
    <property type="match status" value="1"/>
</dbReference>
<dbReference type="GeneID" id="37026142"/>
<evidence type="ECO:0000313" key="2">
    <source>
        <dbReference type="EMBL" id="PWN29757.1"/>
    </source>
</evidence>
<feature type="non-terminal residue" evidence="2">
    <location>
        <position position="320"/>
    </location>
</feature>
<dbReference type="PANTHER" id="PTHR22504:SF0">
    <property type="entry name" value="REPRESSOR OF RNA POLYMERASE III TRANSCRIPTION MAF1 HOMOLOG"/>
    <property type="match status" value="1"/>
</dbReference>
<protein>
    <submittedName>
        <fullName evidence="2">Maf1 regulator</fullName>
    </submittedName>
</protein>
<dbReference type="RefSeq" id="XP_025364369.1">
    <property type="nucleotide sequence ID" value="XM_025504319.1"/>
</dbReference>
<evidence type="ECO:0000256" key="1">
    <source>
        <dbReference type="SAM" id="MobiDB-lite"/>
    </source>
</evidence>
<dbReference type="Gene3D" id="3.40.1000.50">
    <property type="entry name" value="Repressor of RNA polymerase III transcription Maf1"/>
    <property type="match status" value="1"/>
</dbReference>
<name>A0A316UWS1_9BASI</name>
<feature type="compositionally biased region" description="Low complexity" evidence="1">
    <location>
        <begin position="270"/>
        <end position="283"/>
    </location>
</feature>
<feature type="compositionally biased region" description="Basic and acidic residues" evidence="1">
    <location>
        <begin position="257"/>
        <end position="268"/>
    </location>
</feature>
<dbReference type="GO" id="GO:0016480">
    <property type="term" value="P:negative regulation of transcription by RNA polymerase III"/>
    <property type="evidence" value="ECO:0007669"/>
    <property type="project" value="InterPro"/>
</dbReference>
<dbReference type="GO" id="GO:0000994">
    <property type="term" value="F:RNA polymerase III core binding"/>
    <property type="evidence" value="ECO:0007669"/>
    <property type="project" value="TreeGrafter"/>
</dbReference>
<dbReference type="AlphaFoldDB" id="A0A316UWS1"/>
<keyword evidence="3" id="KW-1185">Reference proteome</keyword>
<dbReference type="OrthoDB" id="277029at2759"/>
<proteinExistence type="predicted"/>
<reference evidence="2 3" key="1">
    <citation type="journal article" date="2018" name="Mol. Biol. Evol.">
        <title>Broad Genomic Sampling Reveals a Smut Pathogenic Ancestry of the Fungal Clade Ustilaginomycotina.</title>
        <authorList>
            <person name="Kijpornyongpan T."/>
            <person name="Mondo S.J."/>
            <person name="Barry K."/>
            <person name="Sandor L."/>
            <person name="Lee J."/>
            <person name="Lipzen A."/>
            <person name="Pangilinan J."/>
            <person name="LaButti K."/>
            <person name="Hainaut M."/>
            <person name="Henrissat B."/>
            <person name="Grigoriev I.V."/>
            <person name="Spatafora J.W."/>
            <person name="Aime M.C."/>
        </authorList>
    </citation>
    <scope>NUCLEOTIDE SEQUENCE [LARGE SCALE GENOMIC DNA]</scope>
    <source>
        <strain evidence="2 3">MCA 5214</strain>
    </source>
</reference>
<dbReference type="InterPro" id="IPR038564">
    <property type="entry name" value="Maf1_sf"/>
</dbReference>
<organism evidence="2 3">
    <name type="scientific">Jaminaea rosea</name>
    <dbReference type="NCBI Taxonomy" id="1569628"/>
    <lineage>
        <taxon>Eukaryota</taxon>
        <taxon>Fungi</taxon>
        <taxon>Dikarya</taxon>
        <taxon>Basidiomycota</taxon>
        <taxon>Ustilaginomycotina</taxon>
        <taxon>Exobasidiomycetes</taxon>
        <taxon>Microstromatales</taxon>
        <taxon>Microstromatales incertae sedis</taxon>
        <taxon>Jaminaea</taxon>
    </lineage>
</organism>
<dbReference type="Proteomes" id="UP000245884">
    <property type="component" value="Unassembled WGS sequence"/>
</dbReference>
<dbReference type="STRING" id="1569628.A0A316UWS1"/>
<dbReference type="EMBL" id="KZ819663">
    <property type="protein sequence ID" value="PWN29757.1"/>
    <property type="molecule type" value="Genomic_DNA"/>
</dbReference>
<evidence type="ECO:0000313" key="3">
    <source>
        <dbReference type="Proteomes" id="UP000245884"/>
    </source>
</evidence>
<gene>
    <name evidence="2" type="ORF">BDZ90DRAFT_217405</name>
</gene>
<dbReference type="GO" id="GO:0005634">
    <property type="term" value="C:nucleus"/>
    <property type="evidence" value="ECO:0007669"/>
    <property type="project" value="TreeGrafter"/>
</dbReference>
<accession>A0A316UWS1</accession>